<accession>A0A1G7KDQ3</accession>
<dbReference type="OrthoDB" id="9815550at2"/>
<name>A0A1G7KDQ3_9BACL</name>
<gene>
    <name evidence="3" type="ORF">SAMN04488542_109106</name>
</gene>
<proteinExistence type="predicted"/>
<dbReference type="Gene3D" id="3.40.50.2000">
    <property type="entry name" value="Glycogen Phosphorylase B"/>
    <property type="match status" value="2"/>
</dbReference>
<dbReference type="PANTHER" id="PTHR45947">
    <property type="entry name" value="SULFOQUINOVOSYL TRANSFERASE SQD2"/>
    <property type="match status" value="1"/>
</dbReference>
<organism evidence="3 4">
    <name type="scientific">Fontibacillus panacisegetis</name>
    <dbReference type="NCBI Taxonomy" id="670482"/>
    <lineage>
        <taxon>Bacteria</taxon>
        <taxon>Bacillati</taxon>
        <taxon>Bacillota</taxon>
        <taxon>Bacilli</taxon>
        <taxon>Bacillales</taxon>
        <taxon>Paenibacillaceae</taxon>
        <taxon>Fontibacillus</taxon>
    </lineage>
</organism>
<dbReference type="Pfam" id="PF13439">
    <property type="entry name" value="Glyco_transf_4"/>
    <property type="match status" value="1"/>
</dbReference>
<keyword evidence="4" id="KW-1185">Reference proteome</keyword>
<keyword evidence="3" id="KW-0808">Transferase</keyword>
<dbReference type="Pfam" id="PF00534">
    <property type="entry name" value="Glycos_transf_1"/>
    <property type="match status" value="1"/>
</dbReference>
<dbReference type="EMBL" id="FNBG01000009">
    <property type="protein sequence ID" value="SDF35286.1"/>
    <property type="molecule type" value="Genomic_DNA"/>
</dbReference>
<evidence type="ECO:0000313" key="4">
    <source>
        <dbReference type="Proteomes" id="UP000198972"/>
    </source>
</evidence>
<dbReference type="RefSeq" id="WP_091229149.1">
    <property type="nucleotide sequence ID" value="NZ_FNBG01000009.1"/>
</dbReference>
<dbReference type="Proteomes" id="UP000198972">
    <property type="component" value="Unassembled WGS sequence"/>
</dbReference>
<reference evidence="3 4" key="1">
    <citation type="submission" date="2016-10" db="EMBL/GenBank/DDBJ databases">
        <authorList>
            <person name="de Groot N.N."/>
        </authorList>
    </citation>
    <scope>NUCLEOTIDE SEQUENCE [LARGE SCALE GENOMIC DNA]</scope>
    <source>
        <strain evidence="3 4">DSM 28129</strain>
    </source>
</reference>
<protein>
    <submittedName>
        <fullName evidence="3">Glycosyltransferase involved in cell wall bisynthesis</fullName>
    </submittedName>
</protein>
<dbReference type="STRING" id="670482.SAMN04488542_109106"/>
<feature type="domain" description="Glycosyl transferase family 1" evidence="1">
    <location>
        <begin position="224"/>
        <end position="380"/>
    </location>
</feature>
<evidence type="ECO:0000259" key="2">
    <source>
        <dbReference type="Pfam" id="PF13439"/>
    </source>
</evidence>
<dbReference type="AlphaFoldDB" id="A0A1G7KDQ3"/>
<dbReference type="InterPro" id="IPR028098">
    <property type="entry name" value="Glyco_trans_4-like_N"/>
</dbReference>
<dbReference type="SUPFAM" id="SSF53756">
    <property type="entry name" value="UDP-Glycosyltransferase/glycogen phosphorylase"/>
    <property type="match status" value="1"/>
</dbReference>
<dbReference type="CDD" id="cd03801">
    <property type="entry name" value="GT4_PimA-like"/>
    <property type="match status" value="1"/>
</dbReference>
<dbReference type="GO" id="GO:0016757">
    <property type="term" value="F:glycosyltransferase activity"/>
    <property type="evidence" value="ECO:0007669"/>
    <property type="project" value="InterPro"/>
</dbReference>
<feature type="domain" description="Glycosyltransferase subfamily 4-like N-terminal" evidence="2">
    <location>
        <begin position="15"/>
        <end position="207"/>
    </location>
</feature>
<dbReference type="InterPro" id="IPR050194">
    <property type="entry name" value="Glycosyltransferase_grp1"/>
</dbReference>
<sequence length="470" mass="53936">MKILLCTFWTFPHTGGINTYIHILKSELEKTGNEVDIFAHHPSFEYYYLLGKQELRIDKAPLYKQIYTYIQSYYTNLFPQMNPWIIEMEAEKYSFEAACSSLKLDEYHIIHVQDVISSAALSRVKPQHVPLISTIHGWFTNEYYLDHPDSGKGTLPWIYNQFIEYSGLTSSQLTLLPSKWLRDIYLNDVKIPPAQLIHVPYGIKTDRYTTKTNDTLEPLEPLSPELKIISCVARLVPVKGHKYLMEALSLLKNDRNDWICYFVGDGTLREELELLSKNLGLEKHLKFVGARTDVQYWLQQSDIIVLSSIQDNQPFVVMEAQMSGKPVIVTDAGGMPEMVEHEKTGLIAKKASSESIYSNIKLLMDNEELRIKIGNAGQKWALDTWSVDNMLILVNSIYKQITLNKREGGFMKANKSPDNDSSIKSVYPYSNESLFNDKDLEIWKEIIPHLPNGYTVPDPNIVKLIQKSNS</sequence>
<evidence type="ECO:0000259" key="1">
    <source>
        <dbReference type="Pfam" id="PF00534"/>
    </source>
</evidence>
<evidence type="ECO:0000313" key="3">
    <source>
        <dbReference type="EMBL" id="SDF35286.1"/>
    </source>
</evidence>
<dbReference type="InterPro" id="IPR001296">
    <property type="entry name" value="Glyco_trans_1"/>
</dbReference>
<dbReference type="PANTHER" id="PTHR45947:SF14">
    <property type="entry name" value="SLL1723 PROTEIN"/>
    <property type="match status" value="1"/>
</dbReference>